<reference evidence="3 4" key="1">
    <citation type="journal article" date="2014" name="Nature">
        <title>An environmental bacterial taxon with a large and distinct metabolic repertoire.</title>
        <authorList>
            <person name="Wilson M.C."/>
            <person name="Mori T."/>
            <person name="Ruckert C."/>
            <person name="Uria A.R."/>
            <person name="Helf M.J."/>
            <person name="Takada K."/>
            <person name="Gernert C."/>
            <person name="Steffens U.A."/>
            <person name="Heycke N."/>
            <person name="Schmitt S."/>
            <person name="Rinke C."/>
            <person name="Helfrich E.J."/>
            <person name="Brachmann A.O."/>
            <person name="Gurgui C."/>
            <person name="Wakimoto T."/>
            <person name="Kracht M."/>
            <person name="Crusemann M."/>
            <person name="Hentschel U."/>
            <person name="Abe I."/>
            <person name="Matsunaga S."/>
            <person name="Kalinowski J."/>
            <person name="Takeyama H."/>
            <person name="Piel J."/>
        </authorList>
    </citation>
    <scope>NUCLEOTIDE SEQUENCE [LARGE SCALE GENOMIC DNA]</scope>
    <source>
        <strain evidence="4">TSY2</strain>
    </source>
</reference>
<keyword evidence="4" id="KW-1185">Reference proteome</keyword>
<feature type="domain" description="HigA2-like helix-turn-helix" evidence="2">
    <location>
        <begin position="32"/>
        <end position="88"/>
    </location>
</feature>
<evidence type="ECO:0000313" key="3">
    <source>
        <dbReference type="EMBL" id="ETW97816.1"/>
    </source>
</evidence>
<dbReference type="Pfam" id="PF13744">
    <property type="entry name" value="HTH_37"/>
    <property type="match status" value="1"/>
</dbReference>
<accession>W4LKG0</accession>
<name>W4LKG0_9BACT</name>
<dbReference type="CDD" id="cd00093">
    <property type="entry name" value="HTH_XRE"/>
    <property type="match status" value="1"/>
</dbReference>
<dbReference type="Gene3D" id="1.10.260.40">
    <property type="entry name" value="lambda repressor-like DNA-binding domains"/>
    <property type="match status" value="1"/>
</dbReference>
<dbReference type="InterPro" id="IPR010982">
    <property type="entry name" value="Lambda_DNA-bd_dom_sf"/>
</dbReference>
<proteinExistence type="predicted"/>
<dbReference type="EMBL" id="AZHX01002010">
    <property type="protein sequence ID" value="ETW97816.1"/>
    <property type="molecule type" value="Genomic_DNA"/>
</dbReference>
<gene>
    <name evidence="3" type="ORF">ETSY2_43865</name>
</gene>
<protein>
    <recommendedName>
        <fullName evidence="2">HigA2-like helix-turn-helix domain-containing protein</fullName>
    </recommendedName>
</protein>
<dbReference type="InterPro" id="IPR001387">
    <property type="entry name" value="Cro/C1-type_HTH"/>
</dbReference>
<dbReference type="GO" id="GO:0003677">
    <property type="term" value="F:DNA binding"/>
    <property type="evidence" value="ECO:0007669"/>
    <property type="project" value="InterPro"/>
</dbReference>
<dbReference type="InterPro" id="IPR039554">
    <property type="entry name" value="HigA2-like_HTH"/>
</dbReference>
<evidence type="ECO:0000256" key="1">
    <source>
        <dbReference type="SAM" id="MobiDB-lite"/>
    </source>
</evidence>
<evidence type="ECO:0000313" key="4">
    <source>
        <dbReference type="Proteomes" id="UP000019140"/>
    </source>
</evidence>
<feature type="compositionally biased region" description="Polar residues" evidence="1">
    <location>
        <begin position="108"/>
        <end position="121"/>
    </location>
</feature>
<evidence type="ECO:0000259" key="2">
    <source>
        <dbReference type="Pfam" id="PF13744"/>
    </source>
</evidence>
<comment type="caution">
    <text evidence="3">The sequence shown here is derived from an EMBL/GenBank/DDBJ whole genome shotgun (WGS) entry which is preliminary data.</text>
</comment>
<dbReference type="AlphaFoldDB" id="W4LKG0"/>
<feature type="region of interest" description="Disordered" evidence="1">
    <location>
        <begin position="103"/>
        <end position="128"/>
    </location>
</feature>
<dbReference type="Proteomes" id="UP000019140">
    <property type="component" value="Unassembled WGS sequence"/>
</dbReference>
<dbReference type="SUPFAM" id="SSF47413">
    <property type="entry name" value="lambda repressor-like DNA-binding domains"/>
    <property type="match status" value="1"/>
</dbReference>
<organism evidence="3 4">
    <name type="scientific">Candidatus Entotheonella gemina</name>
    <dbReference type="NCBI Taxonomy" id="1429439"/>
    <lineage>
        <taxon>Bacteria</taxon>
        <taxon>Pseudomonadati</taxon>
        <taxon>Nitrospinota/Tectimicrobiota group</taxon>
        <taxon>Candidatus Tectimicrobiota</taxon>
        <taxon>Candidatus Entotheonellia</taxon>
        <taxon>Candidatus Entotheonellales</taxon>
        <taxon>Candidatus Entotheonellaceae</taxon>
        <taxon>Candidatus Entotheonella</taxon>
    </lineage>
</organism>
<dbReference type="HOGENOM" id="CLU_066192_13_1_7"/>
<sequence>MSGHYSFETLRARMSPERRTRNAAKTQELLEQMPLHELRQARRQSQSDLAKHLQVQQLVIAKMERRTDIYVSNLRRFIEGMGGRLEIVTHFPEGSVTITNFGDVEDTSAPNESMTKSQSRELNCGETE</sequence>